<keyword evidence="4" id="KW-0808">Transferase</keyword>
<name>A0A9W7L8R8_9STRA</name>
<evidence type="ECO:0000313" key="9">
    <source>
        <dbReference type="EMBL" id="GMI40915.1"/>
    </source>
</evidence>
<feature type="transmembrane region" description="Helical" evidence="8">
    <location>
        <begin position="161"/>
        <end position="180"/>
    </location>
</feature>
<dbReference type="PANTHER" id="PTHR11048:SF28">
    <property type="entry name" value="4-HYDROXYBENZOATE POLYPRENYLTRANSFERASE, MITOCHONDRIAL"/>
    <property type="match status" value="1"/>
</dbReference>
<comment type="cofactor">
    <cofactor evidence="1">
        <name>Mg(2+)</name>
        <dbReference type="ChEBI" id="CHEBI:18420"/>
    </cofactor>
</comment>
<evidence type="ECO:0000256" key="7">
    <source>
        <dbReference type="ARBA" id="ARBA00023136"/>
    </source>
</evidence>
<evidence type="ECO:0000313" key="10">
    <source>
        <dbReference type="Proteomes" id="UP001165065"/>
    </source>
</evidence>
<evidence type="ECO:0000256" key="6">
    <source>
        <dbReference type="ARBA" id="ARBA00022989"/>
    </source>
</evidence>
<dbReference type="Proteomes" id="UP001165065">
    <property type="component" value="Unassembled WGS sequence"/>
</dbReference>
<dbReference type="AlphaFoldDB" id="A0A9W7L8R8"/>
<evidence type="ECO:0000256" key="5">
    <source>
        <dbReference type="ARBA" id="ARBA00022692"/>
    </source>
</evidence>
<evidence type="ECO:0000256" key="4">
    <source>
        <dbReference type="ARBA" id="ARBA00022679"/>
    </source>
</evidence>
<dbReference type="PANTHER" id="PTHR11048">
    <property type="entry name" value="PRENYLTRANSFERASES"/>
    <property type="match status" value="1"/>
</dbReference>
<gene>
    <name evidence="9" type="ORF">TrCOL_g5613</name>
</gene>
<evidence type="ECO:0000256" key="2">
    <source>
        <dbReference type="ARBA" id="ARBA00004141"/>
    </source>
</evidence>
<reference evidence="10" key="1">
    <citation type="journal article" date="2023" name="Commun. Biol.">
        <title>Genome analysis of Parmales, the sister group of diatoms, reveals the evolutionary specialization of diatoms from phago-mixotrophs to photoautotrophs.</title>
        <authorList>
            <person name="Ban H."/>
            <person name="Sato S."/>
            <person name="Yoshikawa S."/>
            <person name="Yamada K."/>
            <person name="Nakamura Y."/>
            <person name="Ichinomiya M."/>
            <person name="Sato N."/>
            <person name="Blanc-Mathieu R."/>
            <person name="Endo H."/>
            <person name="Kuwata A."/>
            <person name="Ogata H."/>
        </authorList>
    </citation>
    <scope>NUCLEOTIDE SEQUENCE [LARGE SCALE GENOMIC DNA]</scope>
</reference>
<dbReference type="OrthoDB" id="18170at2759"/>
<dbReference type="InterPro" id="IPR030470">
    <property type="entry name" value="UbiA_prenylTrfase_CS"/>
</dbReference>
<comment type="subcellular location">
    <subcellularLocation>
        <location evidence="2">Membrane</location>
        <topology evidence="2">Multi-pass membrane protein</topology>
    </subcellularLocation>
</comment>
<accession>A0A9W7L8R8</accession>
<evidence type="ECO:0000256" key="8">
    <source>
        <dbReference type="SAM" id="Phobius"/>
    </source>
</evidence>
<proteinExistence type="inferred from homology"/>
<dbReference type="Pfam" id="PF01040">
    <property type="entry name" value="UbiA"/>
    <property type="match status" value="1"/>
</dbReference>
<keyword evidence="7 8" id="KW-0472">Membrane</keyword>
<keyword evidence="10" id="KW-1185">Reference proteome</keyword>
<dbReference type="GO" id="GO:0005743">
    <property type="term" value="C:mitochondrial inner membrane"/>
    <property type="evidence" value="ECO:0007669"/>
    <property type="project" value="TreeGrafter"/>
</dbReference>
<evidence type="ECO:0000256" key="3">
    <source>
        <dbReference type="ARBA" id="ARBA00005985"/>
    </source>
</evidence>
<comment type="similarity">
    <text evidence="3">Belongs to the UbiA prenyltransferase family.</text>
</comment>
<protein>
    <submittedName>
        <fullName evidence="9">Uncharacterized protein</fullName>
    </submittedName>
</protein>
<dbReference type="PROSITE" id="PS00943">
    <property type="entry name" value="UBIA"/>
    <property type="match status" value="1"/>
</dbReference>
<dbReference type="GO" id="GO:0006744">
    <property type="term" value="P:ubiquinone biosynthetic process"/>
    <property type="evidence" value="ECO:0007669"/>
    <property type="project" value="TreeGrafter"/>
</dbReference>
<dbReference type="InterPro" id="IPR000537">
    <property type="entry name" value="UbiA_prenyltransferase"/>
</dbReference>
<dbReference type="InterPro" id="IPR044878">
    <property type="entry name" value="UbiA_sf"/>
</dbReference>
<keyword evidence="6 8" id="KW-1133">Transmembrane helix</keyword>
<dbReference type="EMBL" id="BRYA01000139">
    <property type="protein sequence ID" value="GMI40915.1"/>
    <property type="molecule type" value="Genomic_DNA"/>
</dbReference>
<keyword evidence="5 8" id="KW-0812">Transmembrane</keyword>
<feature type="transmembrane region" description="Helical" evidence="8">
    <location>
        <begin position="224"/>
        <end position="241"/>
    </location>
</feature>
<sequence>MRGAGCTLNDILDRDIDGSVARTSTRPLPNGDVTTTQAVGWLGLQMSVGLGVLVSLPHTFETVKMGLATVPLFLLYPTAKRWTDKPQYVLGLMINSGTLLGPTIATGTFQPSLAVPLYLGFASWTVVYDTIYAHQDKGDDKKLGLGSTALAYGDDGTRWRLMLGTALFGIGMITAGFGAGLEGNGMFIWTAGTGVATGMTGMIVRESEWGNKEKLGRDFRKFGGIGGIVTASSAAALAVGMV</sequence>
<dbReference type="CDD" id="cd13959">
    <property type="entry name" value="PT_UbiA_COQ2"/>
    <property type="match status" value="1"/>
</dbReference>
<evidence type="ECO:0000256" key="1">
    <source>
        <dbReference type="ARBA" id="ARBA00001946"/>
    </source>
</evidence>
<dbReference type="FunFam" id="1.20.120.1780:FF:000001">
    <property type="entry name" value="4-hydroxybenzoate octaprenyltransferase"/>
    <property type="match status" value="1"/>
</dbReference>
<dbReference type="Gene3D" id="1.10.357.140">
    <property type="entry name" value="UbiA prenyltransferase"/>
    <property type="match status" value="1"/>
</dbReference>
<dbReference type="InterPro" id="IPR039653">
    <property type="entry name" value="Prenyltransferase"/>
</dbReference>
<dbReference type="GO" id="GO:0016765">
    <property type="term" value="F:transferase activity, transferring alkyl or aryl (other than methyl) groups"/>
    <property type="evidence" value="ECO:0007669"/>
    <property type="project" value="InterPro"/>
</dbReference>
<comment type="caution">
    <text evidence="9">The sequence shown here is derived from an EMBL/GenBank/DDBJ whole genome shotgun (WGS) entry which is preliminary data.</text>
</comment>
<organism evidence="9 10">
    <name type="scientific">Triparma columacea</name>
    <dbReference type="NCBI Taxonomy" id="722753"/>
    <lineage>
        <taxon>Eukaryota</taxon>
        <taxon>Sar</taxon>
        <taxon>Stramenopiles</taxon>
        <taxon>Ochrophyta</taxon>
        <taxon>Bolidophyceae</taxon>
        <taxon>Parmales</taxon>
        <taxon>Triparmaceae</taxon>
        <taxon>Triparma</taxon>
    </lineage>
</organism>